<dbReference type="SUPFAM" id="SSF52540">
    <property type="entry name" value="P-loop containing nucleoside triphosphate hydrolases"/>
    <property type="match status" value="1"/>
</dbReference>
<keyword evidence="6" id="KW-1185">Reference proteome</keyword>
<gene>
    <name evidence="5" type="ORF">RVY80_02115</name>
</gene>
<keyword evidence="3" id="KW-0472">Membrane</keyword>
<evidence type="ECO:0000259" key="4">
    <source>
        <dbReference type="Pfam" id="PF13514"/>
    </source>
</evidence>
<name>A0ABU3Z7G1_9FIRM</name>
<dbReference type="InterPro" id="IPR038734">
    <property type="entry name" value="YhaN_AAA"/>
</dbReference>
<feature type="coiled-coil region" evidence="1">
    <location>
        <begin position="792"/>
        <end position="825"/>
    </location>
</feature>
<protein>
    <submittedName>
        <fullName evidence="5">AAA family ATPase</fullName>
    </submittedName>
</protein>
<feature type="region of interest" description="Disordered" evidence="2">
    <location>
        <begin position="411"/>
        <end position="431"/>
    </location>
</feature>
<organism evidence="5 6">
    <name type="scientific">Veillonella absiana</name>
    <dbReference type="NCBI Taxonomy" id="3079305"/>
    <lineage>
        <taxon>Bacteria</taxon>
        <taxon>Bacillati</taxon>
        <taxon>Bacillota</taxon>
        <taxon>Negativicutes</taxon>
        <taxon>Veillonellales</taxon>
        <taxon>Veillonellaceae</taxon>
        <taxon>Veillonella</taxon>
    </lineage>
</organism>
<reference evidence="5 6" key="1">
    <citation type="submission" date="2023-10" db="EMBL/GenBank/DDBJ databases">
        <title>Veillonella sp. nov., isolated from a pig farm feces dump.</title>
        <authorList>
            <person name="Chang Y.-H."/>
        </authorList>
    </citation>
    <scope>NUCLEOTIDE SEQUENCE [LARGE SCALE GENOMIC DNA]</scope>
    <source>
        <strain evidence="5 6">YH-vei2233</strain>
    </source>
</reference>
<keyword evidence="3" id="KW-0812">Transmembrane</keyword>
<dbReference type="PANTHER" id="PTHR41259">
    <property type="entry name" value="DOUBLE-STRAND BREAK REPAIR RAD50 ATPASE, PUTATIVE-RELATED"/>
    <property type="match status" value="1"/>
</dbReference>
<keyword evidence="3" id="KW-1133">Transmembrane helix</keyword>
<evidence type="ECO:0000313" key="6">
    <source>
        <dbReference type="Proteomes" id="UP001272515"/>
    </source>
</evidence>
<dbReference type="Pfam" id="PF13514">
    <property type="entry name" value="AAA_27"/>
    <property type="match status" value="1"/>
</dbReference>
<accession>A0ABU3Z7G1</accession>
<sequence>MKIKDIYLQEFGPHKDWSFTPGDQGVQLIYGPNESGKTSLLEGIRTVLFGGKAKHYDTCVGSMVLEQDGKEYHVGRNGKKLDFYPQGEPRINMEPNQLWWHGLDKKTYNRIFALTLADLQGADILNEVEVRTRFFGAEGGERLSSVVKDIEKATNDLFVASANGKRKINVLMEQLKQNRAKVAALAGHETEYVSLQSTLTGTERTEQELLDQLQEWRDYRESIDIVLRAWDTYRRSEEAKAKIHQFNGGKSLERQAFYELDQELNRCHEHMRIWQGKEEGLMPENFSPDSPMGVYAQDIEDLYQQVSKWDQLRRECEQGEAYLEKVRNQLVLSRRMHTAWRDDEDMATDINWYEGERLAQRLRSARDQYQAWQLRKPLAVDGENGVEPSNVVSAFDVEQTTPLASMQSAARGGIQSGHQADTQSAEDEVRAQKQGLEDINIQRERAKVRHQNLVAQQGSEKKFLYVGIGASVIGIVLMIVGLSVLFTMAMTGAGAVLLLAGLGMIGYSFCSKKTLESDITRVEYDMQLLDSKQGTLESQLQTKSVADNLAQLRSFGYSEQLRNWETENKRLEQIGAEAMDAWQAWLPQGAAKTLTDTDFFGMKQEYDQYQEQVKVYEGYEKTLQAHKDDLQALEDQGQTLWDNLGITEPVAPVEIRKLYAQLKNFHQNKIRWEQKESQRKNFREEYDQWHRKEKDLLLRQKELLEKAGIASATEYRQQLLLEDQLKQWETIYKQSQVQLDLLAPKAENKDLFYRRLRGGDKDKWIDEVQHSDLEIASIEQKLASVYEQRGQIIETMRNLANDQEQAEALQERKDLEGQLEQALEDWVTQVLISHCMDTAQQTYEQEKQPHMMDIASKYIQVLTDNKYTLDTMTSDSVALKDANGVRLESKHWSSGLGDQVYLALRLSLAKAFSNQVEPLPIVLDDILVRFDEERQKRALALLSDIGKEQQVWVFTCQHELLRMGKQQGGIDTYMMNAQGATAV</sequence>
<dbReference type="EMBL" id="JAWJZB010000002">
    <property type="protein sequence ID" value="MDV5087646.1"/>
    <property type="molecule type" value="Genomic_DNA"/>
</dbReference>
<evidence type="ECO:0000256" key="2">
    <source>
        <dbReference type="SAM" id="MobiDB-lite"/>
    </source>
</evidence>
<evidence type="ECO:0000256" key="3">
    <source>
        <dbReference type="SAM" id="Phobius"/>
    </source>
</evidence>
<dbReference type="Proteomes" id="UP001272515">
    <property type="component" value="Unassembled WGS sequence"/>
</dbReference>
<dbReference type="RefSeq" id="WP_317329472.1">
    <property type="nucleotide sequence ID" value="NZ_JAWJZB010000002.1"/>
</dbReference>
<feature type="transmembrane region" description="Helical" evidence="3">
    <location>
        <begin position="463"/>
        <end position="486"/>
    </location>
</feature>
<comment type="caution">
    <text evidence="5">The sequence shown here is derived from an EMBL/GenBank/DDBJ whole genome shotgun (WGS) entry which is preliminary data.</text>
</comment>
<evidence type="ECO:0000313" key="5">
    <source>
        <dbReference type="EMBL" id="MDV5087646.1"/>
    </source>
</evidence>
<dbReference type="PANTHER" id="PTHR41259:SF1">
    <property type="entry name" value="DOUBLE-STRAND BREAK REPAIR RAD50 ATPASE, PUTATIVE-RELATED"/>
    <property type="match status" value="1"/>
</dbReference>
<evidence type="ECO:0000256" key="1">
    <source>
        <dbReference type="SAM" id="Coils"/>
    </source>
</evidence>
<feature type="domain" description="YhaN AAA" evidence="4">
    <location>
        <begin position="1"/>
        <end position="184"/>
    </location>
</feature>
<dbReference type="InterPro" id="IPR027417">
    <property type="entry name" value="P-loop_NTPase"/>
</dbReference>
<dbReference type="Gene3D" id="3.40.50.300">
    <property type="entry name" value="P-loop containing nucleotide triphosphate hydrolases"/>
    <property type="match status" value="2"/>
</dbReference>
<proteinExistence type="predicted"/>
<keyword evidence="1" id="KW-0175">Coiled coil</keyword>
<feature type="transmembrane region" description="Helical" evidence="3">
    <location>
        <begin position="492"/>
        <end position="510"/>
    </location>
</feature>